<evidence type="ECO:0000256" key="2">
    <source>
        <dbReference type="ARBA" id="ARBA00023125"/>
    </source>
</evidence>
<evidence type="ECO:0000256" key="3">
    <source>
        <dbReference type="ARBA" id="ARBA00023163"/>
    </source>
</evidence>
<dbReference type="GO" id="GO:0003700">
    <property type="term" value="F:DNA-binding transcription factor activity"/>
    <property type="evidence" value="ECO:0007669"/>
    <property type="project" value="InterPro"/>
</dbReference>
<evidence type="ECO:0000256" key="1">
    <source>
        <dbReference type="ARBA" id="ARBA00023015"/>
    </source>
</evidence>
<dbReference type="GO" id="GO:0003677">
    <property type="term" value="F:DNA binding"/>
    <property type="evidence" value="ECO:0007669"/>
    <property type="project" value="UniProtKB-KW"/>
</dbReference>
<comment type="caution">
    <text evidence="5">The sequence shown here is derived from an EMBL/GenBank/DDBJ whole genome shotgun (WGS) entry which is preliminary data.</text>
</comment>
<proteinExistence type="predicted"/>
<feature type="domain" description="HTH gntR-type" evidence="4">
    <location>
        <begin position="7"/>
        <end position="75"/>
    </location>
</feature>
<dbReference type="RefSeq" id="WP_200357313.1">
    <property type="nucleotide sequence ID" value="NZ_JAENIL010000041.1"/>
</dbReference>
<dbReference type="InterPro" id="IPR011711">
    <property type="entry name" value="GntR_C"/>
</dbReference>
<dbReference type="Gene3D" id="1.10.10.10">
    <property type="entry name" value="Winged helix-like DNA-binding domain superfamily/Winged helix DNA-binding domain"/>
    <property type="match status" value="1"/>
</dbReference>
<accession>A0A934S493</accession>
<dbReference type="Proteomes" id="UP000617628">
    <property type="component" value="Unassembled WGS sequence"/>
</dbReference>
<dbReference type="InterPro" id="IPR036388">
    <property type="entry name" value="WH-like_DNA-bd_sf"/>
</dbReference>
<dbReference type="SUPFAM" id="SSF46785">
    <property type="entry name" value="Winged helix' DNA-binding domain"/>
    <property type="match status" value="1"/>
</dbReference>
<keyword evidence="6" id="KW-1185">Reference proteome</keyword>
<reference evidence="5" key="1">
    <citation type="submission" date="2021-01" db="EMBL/GenBank/DDBJ databases">
        <title>Modified the classification status of verrucomicrobia.</title>
        <authorList>
            <person name="Feng X."/>
        </authorList>
    </citation>
    <scope>NUCLEOTIDE SEQUENCE</scope>
    <source>
        <strain evidence="5">KCTC 13126</strain>
    </source>
</reference>
<name>A0A934S493_9BACT</name>
<evidence type="ECO:0000259" key="4">
    <source>
        <dbReference type="PROSITE" id="PS50949"/>
    </source>
</evidence>
<dbReference type="SUPFAM" id="SSF48008">
    <property type="entry name" value="GntR ligand-binding domain-like"/>
    <property type="match status" value="1"/>
</dbReference>
<dbReference type="PRINTS" id="PR00035">
    <property type="entry name" value="HTHGNTR"/>
</dbReference>
<dbReference type="PANTHER" id="PTHR43537">
    <property type="entry name" value="TRANSCRIPTIONAL REGULATOR, GNTR FAMILY"/>
    <property type="match status" value="1"/>
</dbReference>
<dbReference type="Pfam" id="PF07729">
    <property type="entry name" value="FCD"/>
    <property type="match status" value="1"/>
</dbReference>
<dbReference type="InterPro" id="IPR000524">
    <property type="entry name" value="Tscrpt_reg_HTH_GntR"/>
</dbReference>
<dbReference type="PANTHER" id="PTHR43537:SF44">
    <property type="entry name" value="GNTR FAMILY REGULATORY PROTEIN"/>
    <property type="match status" value="1"/>
</dbReference>
<evidence type="ECO:0000313" key="5">
    <source>
        <dbReference type="EMBL" id="MBK1879099.1"/>
    </source>
</evidence>
<dbReference type="InterPro" id="IPR036390">
    <property type="entry name" value="WH_DNA-bd_sf"/>
</dbReference>
<organism evidence="5 6">
    <name type="scientific">Pelagicoccus mobilis</name>
    <dbReference type="NCBI Taxonomy" id="415221"/>
    <lineage>
        <taxon>Bacteria</taxon>
        <taxon>Pseudomonadati</taxon>
        <taxon>Verrucomicrobiota</taxon>
        <taxon>Opitutia</taxon>
        <taxon>Puniceicoccales</taxon>
        <taxon>Pelagicoccaceae</taxon>
        <taxon>Pelagicoccus</taxon>
    </lineage>
</organism>
<keyword evidence="3" id="KW-0804">Transcription</keyword>
<dbReference type="InterPro" id="IPR008920">
    <property type="entry name" value="TF_FadR/GntR_C"/>
</dbReference>
<dbReference type="Gene3D" id="1.20.120.530">
    <property type="entry name" value="GntR ligand-binding domain-like"/>
    <property type="match status" value="1"/>
</dbReference>
<dbReference type="Pfam" id="PF00392">
    <property type="entry name" value="GntR"/>
    <property type="match status" value="1"/>
</dbReference>
<dbReference type="CDD" id="cd07377">
    <property type="entry name" value="WHTH_GntR"/>
    <property type="match status" value="1"/>
</dbReference>
<dbReference type="PROSITE" id="PS50949">
    <property type="entry name" value="HTH_GNTR"/>
    <property type="match status" value="1"/>
</dbReference>
<sequence length="230" mass="25928">MQSATPSSLAAELVEKLGKPIARGKWTTDSPFPTEQQLSAEHNLSRSVVREAIKVLKSKGLVDSRPKRGAQILTRESWNYWDTDVLRWIEKDRKFFEDLAEFRLSVEPNVASLCAERATSEQKERILNLAQDLKTYGENAQYDRYDEADFDFHQAIADACGNVLMQQMMKTLNPLISLNRARTHNLSEGVDATVPLHLSLATAINKGQAKKAGSLMKQIIEEARHFATNQ</sequence>
<dbReference type="EMBL" id="JAENIL010000041">
    <property type="protein sequence ID" value="MBK1879099.1"/>
    <property type="molecule type" value="Genomic_DNA"/>
</dbReference>
<evidence type="ECO:0000313" key="6">
    <source>
        <dbReference type="Proteomes" id="UP000617628"/>
    </source>
</evidence>
<dbReference type="AlphaFoldDB" id="A0A934S493"/>
<gene>
    <name evidence="5" type="ORF">JIN87_19600</name>
</gene>
<protein>
    <submittedName>
        <fullName evidence="5">FadR family transcriptional regulator</fullName>
    </submittedName>
</protein>
<keyword evidence="1" id="KW-0805">Transcription regulation</keyword>
<keyword evidence="2" id="KW-0238">DNA-binding</keyword>
<dbReference type="SMART" id="SM00895">
    <property type="entry name" value="FCD"/>
    <property type="match status" value="1"/>
</dbReference>
<dbReference type="SMART" id="SM00345">
    <property type="entry name" value="HTH_GNTR"/>
    <property type="match status" value="1"/>
</dbReference>